<evidence type="ECO:0000313" key="3">
    <source>
        <dbReference type="Proteomes" id="UP000754710"/>
    </source>
</evidence>
<proteinExistence type="predicted"/>
<dbReference type="CDD" id="cd02228">
    <property type="entry name" value="cupin_EutQ"/>
    <property type="match status" value="1"/>
</dbReference>
<dbReference type="InterPro" id="IPR011051">
    <property type="entry name" value="RmlC_Cupin_sf"/>
</dbReference>
<dbReference type="PANTHER" id="PTHR36169">
    <property type="entry name" value="ETHANOLAMINE UTILIZATION PROTEIN EUTQ"/>
    <property type="match status" value="1"/>
</dbReference>
<dbReference type="Proteomes" id="UP000754710">
    <property type="component" value="Unassembled WGS sequence"/>
</dbReference>
<protein>
    <submittedName>
        <fullName evidence="2">Cupin domain-containing protein</fullName>
    </submittedName>
</protein>
<comment type="caution">
    <text evidence="2">The sequence shown here is derived from an EMBL/GenBank/DDBJ whole genome shotgun (WGS) entry which is preliminary data.</text>
</comment>
<organism evidence="2 3">
    <name type="scientific">Nocardioides jiangsuensis</name>
    <dbReference type="NCBI Taxonomy" id="2866161"/>
    <lineage>
        <taxon>Bacteria</taxon>
        <taxon>Bacillati</taxon>
        <taxon>Actinomycetota</taxon>
        <taxon>Actinomycetes</taxon>
        <taxon>Propionibacteriales</taxon>
        <taxon>Nocardioidaceae</taxon>
        <taxon>Nocardioides</taxon>
    </lineage>
</organism>
<evidence type="ECO:0000256" key="1">
    <source>
        <dbReference type="SAM" id="MobiDB-lite"/>
    </source>
</evidence>
<evidence type="ECO:0000313" key="2">
    <source>
        <dbReference type="EMBL" id="MBY9076000.1"/>
    </source>
</evidence>
<reference evidence="2 3" key="1">
    <citation type="submission" date="2021-08" db="EMBL/GenBank/DDBJ databases">
        <title>Nocardioides bacterium WL0053 sp. nov., isolated from the sediment.</title>
        <authorList>
            <person name="Wang L."/>
            <person name="Zhang D."/>
            <person name="Zhang A."/>
        </authorList>
    </citation>
    <scope>NUCLEOTIDE SEQUENCE [LARGE SCALE GENOMIC DNA]</scope>
    <source>
        <strain evidence="2 3">WL0053</strain>
    </source>
</reference>
<dbReference type="InterPro" id="IPR014710">
    <property type="entry name" value="RmlC-like_jellyroll"/>
</dbReference>
<dbReference type="SUPFAM" id="SSF51182">
    <property type="entry name" value="RmlC-like cupins"/>
    <property type="match status" value="1"/>
</dbReference>
<dbReference type="EMBL" id="JAIEZQ010000002">
    <property type="protein sequence ID" value="MBY9076000.1"/>
    <property type="molecule type" value="Genomic_DNA"/>
</dbReference>
<dbReference type="Pfam" id="PF06249">
    <property type="entry name" value="EutQ"/>
    <property type="match status" value="1"/>
</dbReference>
<keyword evidence="3" id="KW-1185">Reference proteome</keyword>
<gene>
    <name evidence="2" type="ORF">K1X13_14290</name>
</gene>
<dbReference type="Gene3D" id="2.60.120.10">
    <property type="entry name" value="Jelly Rolls"/>
    <property type="match status" value="1"/>
</dbReference>
<feature type="region of interest" description="Disordered" evidence="1">
    <location>
        <begin position="47"/>
        <end position="67"/>
    </location>
</feature>
<dbReference type="PANTHER" id="PTHR36169:SF1">
    <property type="entry name" value="ACETATE KINASE EUTQ"/>
    <property type="match status" value="1"/>
</dbReference>
<sequence length="187" mass="20186">MSRRVHTADEVLRHALTGATELVVAPGDLLTPLARDVASERGVRVVVSDEPRGGPAGGDRGRPARPRTTRLQHVKGVHTMPLAPFPVELHRPEMDVRLRDVVGAEHGLPMAAGVMSLREGSFPWTLDYDEVEYVIEGELHITTADQAVVGHPGDVIAVPKGSSITFGTPSWTRFLYVTYPADWGGAA</sequence>
<dbReference type="InterPro" id="IPR010424">
    <property type="entry name" value="EutQ"/>
</dbReference>
<name>A0ABS7RQ05_9ACTN</name>
<dbReference type="RefSeq" id="WP_221025687.1">
    <property type="nucleotide sequence ID" value="NZ_JAIEZQ010000002.1"/>
</dbReference>
<accession>A0ABS7RQ05</accession>